<dbReference type="InterPro" id="IPR002711">
    <property type="entry name" value="HNH"/>
</dbReference>
<sequence>MSDAVPADLKRLVRRRARRRCEYCLLPEGLGFITFHIEHCISQKHDGPTVAENLALACPACNAFKGTDVAGLDPQEQAPVPLFNPRLHAWEEHFRQDDFLIVGLTAVGRVTARLLRMNDPDRILDRFDADRNDA</sequence>
<reference evidence="2 3" key="1">
    <citation type="journal article" date="2020" name="Syst. Appl. Microbiol.">
        <title>Alienimonas chondri sp. nov., a novel planctomycete isolated from the biofilm of the red alga Chondrus crispus.</title>
        <authorList>
            <person name="Vitorino I."/>
            <person name="Albuquerque L."/>
            <person name="Wiegand S."/>
            <person name="Kallscheuer N."/>
            <person name="da Costa M.S."/>
            <person name="Lobo-da-Cunha A."/>
            <person name="Jogler C."/>
            <person name="Lage O.M."/>
        </authorList>
    </citation>
    <scope>NUCLEOTIDE SEQUENCE [LARGE SCALE GENOMIC DNA]</scope>
    <source>
        <strain evidence="2 3">LzC2</strain>
    </source>
</reference>
<accession>A0ABX1VHD7</accession>
<evidence type="ECO:0000313" key="3">
    <source>
        <dbReference type="Proteomes" id="UP000609651"/>
    </source>
</evidence>
<organism evidence="2 3">
    <name type="scientific">Alienimonas chondri</name>
    <dbReference type="NCBI Taxonomy" id="2681879"/>
    <lineage>
        <taxon>Bacteria</taxon>
        <taxon>Pseudomonadati</taxon>
        <taxon>Planctomycetota</taxon>
        <taxon>Planctomycetia</taxon>
        <taxon>Planctomycetales</taxon>
        <taxon>Planctomycetaceae</taxon>
        <taxon>Alienimonas</taxon>
    </lineage>
</organism>
<proteinExistence type="predicted"/>
<gene>
    <name evidence="2" type="ORF">LzC2_33150</name>
</gene>
<comment type="caution">
    <text evidence="2">The sequence shown here is derived from an EMBL/GenBank/DDBJ whole genome shotgun (WGS) entry which is preliminary data.</text>
</comment>
<keyword evidence="3" id="KW-1185">Reference proteome</keyword>
<protein>
    <recommendedName>
        <fullName evidence="1">HNH nuclease domain-containing protein</fullName>
    </recommendedName>
</protein>
<dbReference type="EMBL" id="WTPX01000130">
    <property type="protein sequence ID" value="NNJ27214.1"/>
    <property type="molecule type" value="Genomic_DNA"/>
</dbReference>
<feature type="domain" description="HNH nuclease" evidence="1">
    <location>
        <begin position="8"/>
        <end position="63"/>
    </location>
</feature>
<dbReference type="Gene3D" id="1.10.30.50">
    <property type="match status" value="1"/>
</dbReference>
<dbReference type="InterPro" id="IPR003615">
    <property type="entry name" value="HNH_nuc"/>
</dbReference>
<name>A0ABX1VHD7_9PLAN</name>
<evidence type="ECO:0000313" key="2">
    <source>
        <dbReference type="EMBL" id="NNJ27214.1"/>
    </source>
</evidence>
<dbReference type="Pfam" id="PF01844">
    <property type="entry name" value="HNH"/>
    <property type="match status" value="1"/>
</dbReference>
<dbReference type="CDD" id="cd00085">
    <property type="entry name" value="HNHc"/>
    <property type="match status" value="1"/>
</dbReference>
<evidence type="ECO:0000259" key="1">
    <source>
        <dbReference type="SMART" id="SM00507"/>
    </source>
</evidence>
<dbReference type="SMART" id="SM00507">
    <property type="entry name" value="HNHc"/>
    <property type="match status" value="1"/>
</dbReference>
<dbReference type="Proteomes" id="UP000609651">
    <property type="component" value="Unassembled WGS sequence"/>
</dbReference>
<dbReference type="RefSeq" id="WP_171189022.1">
    <property type="nucleotide sequence ID" value="NZ_WTPX01000130.1"/>
</dbReference>